<dbReference type="InterPro" id="IPR002755">
    <property type="entry name" value="DNA_primase_S"/>
</dbReference>
<dbReference type="PANTHER" id="PTHR10536">
    <property type="entry name" value="DNA PRIMASE SMALL SUBUNIT"/>
    <property type="match status" value="1"/>
</dbReference>
<evidence type="ECO:0000256" key="6">
    <source>
        <dbReference type="ARBA" id="ARBA00022695"/>
    </source>
</evidence>
<evidence type="ECO:0000256" key="8">
    <source>
        <dbReference type="ARBA" id="ARBA00022723"/>
    </source>
</evidence>
<evidence type="ECO:0000256" key="9">
    <source>
        <dbReference type="ARBA" id="ARBA00022842"/>
    </source>
</evidence>
<proteinExistence type="inferred from homology"/>
<evidence type="ECO:0000256" key="7">
    <source>
        <dbReference type="ARBA" id="ARBA00022705"/>
    </source>
</evidence>
<organism evidence="11">
    <name type="scientific">Fervidobacterium pennivorans</name>
    <dbReference type="NCBI Taxonomy" id="93466"/>
    <lineage>
        <taxon>Bacteria</taxon>
        <taxon>Thermotogati</taxon>
        <taxon>Thermotogota</taxon>
        <taxon>Thermotogae</taxon>
        <taxon>Thermotogales</taxon>
        <taxon>Fervidobacteriaceae</taxon>
        <taxon>Fervidobacterium</taxon>
    </lineage>
</organism>
<evidence type="ECO:0000256" key="3">
    <source>
        <dbReference type="ARBA" id="ARBA00022478"/>
    </source>
</evidence>
<keyword evidence="3" id="KW-0240">DNA-directed RNA polymerase</keyword>
<keyword evidence="10" id="KW-0804">Transcription</keyword>
<evidence type="ECO:0000256" key="1">
    <source>
        <dbReference type="ARBA" id="ARBA00009762"/>
    </source>
</evidence>
<dbReference type="GO" id="GO:0046872">
    <property type="term" value="F:metal ion binding"/>
    <property type="evidence" value="ECO:0007669"/>
    <property type="project" value="UniProtKB-KW"/>
</dbReference>
<keyword evidence="6" id="KW-0548">Nucleotidyltransferase</keyword>
<dbReference type="GO" id="GO:0006269">
    <property type="term" value="P:DNA replication, synthesis of primer"/>
    <property type="evidence" value="ECO:0007669"/>
    <property type="project" value="UniProtKB-KW"/>
</dbReference>
<keyword evidence="4" id="KW-0639">Primosome</keyword>
<gene>
    <name evidence="11" type="ORF">ENT78_00885</name>
</gene>
<comment type="caution">
    <text evidence="11">The sequence shown here is derived from an EMBL/GenBank/DDBJ whole genome shotgun (WGS) entry which is preliminary data.</text>
</comment>
<keyword evidence="7" id="KW-0235">DNA replication</keyword>
<sequence>MDRREFGFNLFEGFMLRHKSFSTPEELKSFLEISIPMDAYYSCAYYENPTAEMDRKGWIGADLIFDVDADHIPTDCDKVHDEWTCSACGFVGKGVTPEKCPICNGEKFNVTTWPCETCLESAKTETIKLLDMLMDDFGFSDREIYVFFSGHRGYHVQIESETVLALDAIARKEIVDYITGLGFNVKPLDTTQRYFYGWRKRINQSVLEFINKATEEDLVRIGLKRNLAKAIIQNKNVFLENWVSGTWRNIKGVGPETKRRIMEHSVKMRSAKIDTVVTTDIHRLIRLPNTLNGKTGLKKTWLPANEIESFDPFDEAIAFKKGTVPLFVSDAPRFRLGGETFGPYKRQKVELPTSAAVLLICKNKAEVLG</sequence>
<dbReference type="SUPFAM" id="SSF56747">
    <property type="entry name" value="Prim-pol domain"/>
    <property type="match status" value="1"/>
</dbReference>
<keyword evidence="9" id="KW-0460">Magnesium</keyword>
<dbReference type="AlphaFoldDB" id="A0A7V4NDG9"/>
<dbReference type="GO" id="GO:0003899">
    <property type="term" value="F:DNA-directed RNA polymerase activity"/>
    <property type="evidence" value="ECO:0007669"/>
    <property type="project" value="InterPro"/>
</dbReference>
<dbReference type="InterPro" id="IPR023639">
    <property type="entry name" value="DNA_primase_ssu_PriS"/>
</dbReference>
<dbReference type="Pfam" id="PF01896">
    <property type="entry name" value="DNA_primase_S"/>
    <property type="match status" value="1"/>
</dbReference>
<dbReference type="Gene3D" id="3.90.920.10">
    <property type="entry name" value="DNA primase, PRIM domain"/>
    <property type="match status" value="1"/>
</dbReference>
<dbReference type="GO" id="GO:1990077">
    <property type="term" value="C:primosome complex"/>
    <property type="evidence" value="ECO:0007669"/>
    <property type="project" value="UniProtKB-KW"/>
</dbReference>
<accession>A0A7V4NDG9</accession>
<keyword evidence="8" id="KW-0479">Metal-binding</keyword>
<evidence type="ECO:0000313" key="11">
    <source>
        <dbReference type="EMBL" id="HGU52081.1"/>
    </source>
</evidence>
<dbReference type="GO" id="GO:0000428">
    <property type="term" value="C:DNA-directed RNA polymerase complex"/>
    <property type="evidence" value="ECO:0007669"/>
    <property type="project" value="UniProtKB-KW"/>
</dbReference>
<protein>
    <recommendedName>
        <fullName evidence="2">DNA primase small subunit</fullName>
    </recommendedName>
</protein>
<evidence type="ECO:0000256" key="5">
    <source>
        <dbReference type="ARBA" id="ARBA00022679"/>
    </source>
</evidence>
<evidence type="ECO:0000256" key="4">
    <source>
        <dbReference type="ARBA" id="ARBA00022515"/>
    </source>
</evidence>
<comment type="similarity">
    <text evidence="1">Belongs to the eukaryotic-type primase small subunit family.</text>
</comment>
<dbReference type="HAMAP" id="MF_00700">
    <property type="entry name" value="DNA_primase_sml_arc"/>
    <property type="match status" value="1"/>
</dbReference>
<dbReference type="CDD" id="cd04860">
    <property type="entry name" value="AE_Prim_S"/>
    <property type="match status" value="1"/>
</dbReference>
<keyword evidence="5" id="KW-0808">Transferase</keyword>
<reference evidence="11" key="1">
    <citation type="journal article" date="2020" name="mSystems">
        <title>Genome- and Community-Level Interaction Insights into Carbon Utilization and Element Cycling Functions of Hydrothermarchaeota in Hydrothermal Sediment.</title>
        <authorList>
            <person name="Zhou Z."/>
            <person name="Liu Y."/>
            <person name="Xu W."/>
            <person name="Pan J."/>
            <person name="Luo Z.H."/>
            <person name="Li M."/>
        </authorList>
    </citation>
    <scope>NUCLEOTIDE SEQUENCE [LARGE SCALE GENOMIC DNA]</scope>
    <source>
        <strain evidence="11">SpSt-61</strain>
    </source>
</reference>
<evidence type="ECO:0000256" key="2">
    <source>
        <dbReference type="ARBA" id="ARBA00021278"/>
    </source>
</evidence>
<evidence type="ECO:0000256" key="10">
    <source>
        <dbReference type="ARBA" id="ARBA00023163"/>
    </source>
</evidence>
<dbReference type="InterPro" id="IPR014052">
    <property type="entry name" value="DNA_primase_ssu_euk/arc"/>
</dbReference>
<dbReference type="EMBL" id="DSZZ01000040">
    <property type="protein sequence ID" value="HGU52081.1"/>
    <property type="molecule type" value="Genomic_DNA"/>
</dbReference>
<name>A0A7V4NDG9_FERPE</name>